<dbReference type="EMBL" id="CASHTH010004428">
    <property type="protein sequence ID" value="CAI8057203.1"/>
    <property type="molecule type" value="Genomic_DNA"/>
</dbReference>
<dbReference type="InterPro" id="IPR000644">
    <property type="entry name" value="CBS_dom"/>
</dbReference>
<dbReference type="InterPro" id="IPR046342">
    <property type="entry name" value="CBS_dom_sf"/>
</dbReference>
<proteinExistence type="predicted"/>
<dbReference type="Gene3D" id="1.25.60.10">
    <property type="entry name" value="MgtE N-terminal domain-like"/>
    <property type="match status" value="1"/>
</dbReference>
<dbReference type="SUPFAM" id="SSF54631">
    <property type="entry name" value="CBS-domain pair"/>
    <property type="match status" value="1"/>
</dbReference>
<dbReference type="InterPro" id="IPR006668">
    <property type="entry name" value="Mg_transptr_MgtE_intracell_dom"/>
</dbReference>
<dbReference type="Proteomes" id="UP001174909">
    <property type="component" value="Unassembled WGS sequence"/>
</dbReference>
<organism evidence="4 5">
    <name type="scientific">Geodia barretti</name>
    <name type="common">Barrett's horny sponge</name>
    <dbReference type="NCBI Taxonomy" id="519541"/>
    <lineage>
        <taxon>Eukaryota</taxon>
        <taxon>Metazoa</taxon>
        <taxon>Porifera</taxon>
        <taxon>Demospongiae</taxon>
        <taxon>Heteroscleromorpha</taxon>
        <taxon>Tetractinellida</taxon>
        <taxon>Astrophorina</taxon>
        <taxon>Geodiidae</taxon>
        <taxon>Geodia</taxon>
    </lineage>
</organism>
<dbReference type="PANTHER" id="PTHR43773:SF1">
    <property type="entry name" value="MAGNESIUM TRANSPORTER MGTE"/>
    <property type="match status" value="1"/>
</dbReference>
<dbReference type="AlphaFoldDB" id="A0AA35XFS8"/>
<dbReference type="Pfam" id="PF00571">
    <property type="entry name" value="CBS"/>
    <property type="match status" value="1"/>
</dbReference>
<accession>A0AA35XFS8</accession>
<reference evidence="4" key="1">
    <citation type="submission" date="2023-03" db="EMBL/GenBank/DDBJ databases">
        <authorList>
            <person name="Steffen K."/>
            <person name="Cardenas P."/>
        </authorList>
    </citation>
    <scope>NUCLEOTIDE SEQUENCE</scope>
</reference>
<dbReference type="PANTHER" id="PTHR43773">
    <property type="entry name" value="MAGNESIUM TRANSPORTER MGTE"/>
    <property type="match status" value="1"/>
</dbReference>
<gene>
    <name evidence="4" type="ORF">GBAR_LOCUS31165</name>
</gene>
<dbReference type="PROSITE" id="PS51371">
    <property type="entry name" value="CBS"/>
    <property type="match status" value="1"/>
</dbReference>
<dbReference type="Gene3D" id="3.10.580.10">
    <property type="entry name" value="CBS-domain"/>
    <property type="match status" value="1"/>
</dbReference>
<evidence type="ECO:0000259" key="3">
    <source>
        <dbReference type="PROSITE" id="PS51371"/>
    </source>
</evidence>
<dbReference type="InterPro" id="IPR006669">
    <property type="entry name" value="MgtE_transporter"/>
</dbReference>
<evidence type="ECO:0000256" key="1">
    <source>
        <dbReference type="PROSITE-ProRule" id="PRU00703"/>
    </source>
</evidence>
<evidence type="ECO:0000313" key="5">
    <source>
        <dbReference type="Proteomes" id="UP001174909"/>
    </source>
</evidence>
<dbReference type="GO" id="GO:0016020">
    <property type="term" value="C:membrane"/>
    <property type="evidence" value="ECO:0007669"/>
    <property type="project" value="InterPro"/>
</dbReference>
<feature type="region of interest" description="Disordered" evidence="2">
    <location>
        <begin position="1"/>
        <end position="26"/>
    </location>
</feature>
<evidence type="ECO:0000256" key="2">
    <source>
        <dbReference type="SAM" id="MobiDB-lite"/>
    </source>
</evidence>
<sequence>MNPPDRHREPVTPSDTATRPPEGLALPSDISAIGEQIRESLGQDRVGVALTLLREMLAADQGVFLARVRRAEQRSLVALLPTNELSDILDETPTDAAVAIVRELPAKRAAELLDDVDSHTVADILLELPESGAAAIVAGLHRPQDVVPLLQYPPDTAGGMMTLDFPRVRQYITAGNSLDALRLFGEDAEGFGWVCVLDDERRLVGAVSITQLALSSPARLAGELADRHGHRLVSVSPDTDREDAHGLMSRYSMGIIPVVDESRRVLGVIRAEEAMQIGEEEAEEDMLRIASAPGERVFGPLHLSNPAA</sequence>
<dbReference type="Pfam" id="PF03448">
    <property type="entry name" value="MgtE_N"/>
    <property type="match status" value="1"/>
</dbReference>
<dbReference type="GO" id="GO:0015095">
    <property type="term" value="F:magnesium ion transmembrane transporter activity"/>
    <property type="evidence" value="ECO:0007669"/>
    <property type="project" value="InterPro"/>
</dbReference>
<comment type="caution">
    <text evidence="4">The sequence shown here is derived from an EMBL/GenBank/DDBJ whole genome shotgun (WGS) entry which is preliminary data.</text>
</comment>
<dbReference type="InterPro" id="IPR038076">
    <property type="entry name" value="MgtE_N_sf"/>
</dbReference>
<feature type="compositionally biased region" description="Basic and acidic residues" evidence="2">
    <location>
        <begin position="1"/>
        <end position="10"/>
    </location>
</feature>
<name>A0AA35XFS8_GEOBA</name>
<dbReference type="SMART" id="SM00924">
    <property type="entry name" value="MgtE_N"/>
    <property type="match status" value="1"/>
</dbReference>
<dbReference type="SUPFAM" id="SSF158791">
    <property type="entry name" value="MgtE N-terminal domain-like"/>
    <property type="match status" value="1"/>
</dbReference>
<dbReference type="CDD" id="cd04606">
    <property type="entry name" value="CBS_pair_Mg_transporter"/>
    <property type="match status" value="1"/>
</dbReference>
<protein>
    <submittedName>
        <fullName evidence="4">Magnesium transporter MgtE</fullName>
    </submittedName>
</protein>
<keyword evidence="1" id="KW-0129">CBS domain</keyword>
<keyword evidence="5" id="KW-1185">Reference proteome</keyword>
<feature type="domain" description="CBS" evidence="3">
    <location>
        <begin position="225"/>
        <end position="284"/>
    </location>
</feature>
<evidence type="ECO:0000313" key="4">
    <source>
        <dbReference type="EMBL" id="CAI8057203.1"/>
    </source>
</evidence>